<gene>
    <name evidence="3" type="ORF">A6E04_16890</name>
</gene>
<dbReference type="RefSeq" id="WP_065611803.1">
    <property type="nucleotide sequence ID" value="NZ_CAWMPN010000023.1"/>
</dbReference>
<evidence type="ECO:0000313" key="4">
    <source>
        <dbReference type="Proteomes" id="UP000093523"/>
    </source>
</evidence>
<feature type="transmembrane region" description="Helical" evidence="2">
    <location>
        <begin position="6"/>
        <end position="26"/>
    </location>
</feature>
<dbReference type="AlphaFoldDB" id="A0A1B9NW06"/>
<dbReference type="STRING" id="688.A6E04_16890"/>
<name>A0A1B9NW06_ALILO</name>
<evidence type="ECO:0000256" key="2">
    <source>
        <dbReference type="SAM" id="Phobius"/>
    </source>
</evidence>
<proteinExistence type="predicted"/>
<reference evidence="3 4" key="1">
    <citation type="submission" date="2016-06" db="EMBL/GenBank/DDBJ databases">
        <authorList>
            <person name="Kjaerup R.B."/>
            <person name="Dalgaard T.S."/>
            <person name="Juul-Madsen H.R."/>
        </authorList>
    </citation>
    <scope>NUCLEOTIDE SEQUENCE [LARGE SCALE GENOMIC DNA]</scope>
    <source>
        <strain evidence="3 4">1S159</strain>
    </source>
</reference>
<sequence>MDVIQLLPILGSLTSAIAVLISYLNLRQKTKSEKEQIEKLKSELDRKLSELDKKNFAKLRNSIVHGGNVDKDELENTRKIIVSIIQELHDKELEQLNSALTQSSKDGKMRYTDKLITMTTLKSKT</sequence>
<keyword evidence="2" id="KW-0472">Membrane</keyword>
<accession>A0A1B9NW06</accession>
<keyword evidence="1" id="KW-0175">Coiled coil</keyword>
<dbReference type="EMBL" id="MAJU01000023">
    <property type="protein sequence ID" value="OCH19088.1"/>
    <property type="molecule type" value="Genomic_DNA"/>
</dbReference>
<evidence type="ECO:0000256" key="1">
    <source>
        <dbReference type="SAM" id="Coils"/>
    </source>
</evidence>
<protein>
    <submittedName>
        <fullName evidence="3">Uncharacterized protein</fullName>
    </submittedName>
</protein>
<comment type="caution">
    <text evidence="3">The sequence shown here is derived from an EMBL/GenBank/DDBJ whole genome shotgun (WGS) entry which is preliminary data.</text>
</comment>
<feature type="coiled-coil region" evidence="1">
    <location>
        <begin position="23"/>
        <end position="57"/>
    </location>
</feature>
<evidence type="ECO:0000313" key="3">
    <source>
        <dbReference type="EMBL" id="OCH19088.1"/>
    </source>
</evidence>
<dbReference type="Proteomes" id="UP000093523">
    <property type="component" value="Unassembled WGS sequence"/>
</dbReference>
<keyword evidence="2" id="KW-0812">Transmembrane</keyword>
<organism evidence="3 4">
    <name type="scientific">Aliivibrio logei</name>
    <name type="common">Vibrio logei</name>
    <dbReference type="NCBI Taxonomy" id="688"/>
    <lineage>
        <taxon>Bacteria</taxon>
        <taxon>Pseudomonadati</taxon>
        <taxon>Pseudomonadota</taxon>
        <taxon>Gammaproteobacteria</taxon>
        <taxon>Vibrionales</taxon>
        <taxon>Vibrionaceae</taxon>
        <taxon>Aliivibrio</taxon>
    </lineage>
</organism>
<keyword evidence="2" id="KW-1133">Transmembrane helix</keyword>